<comment type="catalytic activity">
    <reaction evidence="6">
        <text>3',5'-cyclic CMP + H2O = CMP + H(+)</text>
        <dbReference type="Rhea" id="RHEA:72675"/>
        <dbReference type="ChEBI" id="CHEBI:15377"/>
        <dbReference type="ChEBI" id="CHEBI:15378"/>
        <dbReference type="ChEBI" id="CHEBI:58003"/>
        <dbReference type="ChEBI" id="CHEBI:60377"/>
    </reaction>
    <physiologicalReaction direction="left-to-right" evidence="6">
        <dbReference type="Rhea" id="RHEA:72676"/>
    </physiologicalReaction>
</comment>
<dbReference type="PANTHER" id="PTHR30619:SF1">
    <property type="entry name" value="RECOMBINATION PROTEIN 2"/>
    <property type="match status" value="1"/>
</dbReference>
<comment type="caution">
    <text evidence="11">The sequence shown here is derived from an EMBL/GenBank/DDBJ whole genome shotgun (WGS) entry which is preliminary data.</text>
</comment>
<evidence type="ECO:0000256" key="2">
    <source>
        <dbReference type="ARBA" id="ARBA00022475"/>
    </source>
</evidence>
<dbReference type="InterPro" id="IPR001279">
    <property type="entry name" value="Metallo-B-lactamas"/>
</dbReference>
<evidence type="ECO:0000313" key="12">
    <source>
        <dbReference type="Proteomes" id="UP000307943"/>
    </source>
</evidence>
<feature type="transmembrane region" description="Helical" evidence="9">
    <location>
        <begin position="265"/>
        <end position="288"/>
    </location>
</feature>
<feature type="transmembrane region" description="Helical" evidence="9">
    <location>
        <begin position="490"/>
        <end position="507"/>
    </location>
</feature>
<dbReference type="Proteomes" id="UP000307943">
    <property type="component" value="Unassembled WGS sequence"/>
</dbReference>
<dbReference type="GO" id="GO:0030420">
    <property type="term" value="P:establishment of competence for transformation"/>
    <property type="evidence" value="ECO:0007669"/>
    <property type="project" value="InterPro"/>
</dbReference>
<dbReference type="InterPro" id="IPR004477">
    <property type="entry name" value="ComEC_N"/>
</dbReference>
<dbReference type="InterPro" id="IPR004797">
    <property type="entry name" value="Competence_ComEC/Rec2"/>
</dbReference>
<feature type="transmembrane region" description="Helical" evidence="9">
    <location>
        <begin position="395"/>
        <end position="415"/>
    </location>
</feature>
<evidence type="ECO:0000313" key="11">
    <source>
        <dbReference type="EMBL" id="TNJ68069.1"/>
    </source>
</evidence>
<feature type="domain" description="Metallo-beta-lactamase" evidence="10">
    <location>
        <begin position="553"/>
        <end position="784"/>
    </location>
</feature>
<dbReference type="InterPro" id="IPR052159">
    <property type="entry name" value="Competence_DNA_uptake"/>
</dbReference>
<evidence type="ECO:0000256" key="5">
    <source>
        <dbReference type="ARBA" id="ARBA00023136"/>
    </source>
</evidence>
<comment type="subcellular location">
    <subcellularLocation>
        <location evidence="1">Cell membrane</location>
        <topology evidence="1">Multi-pass membrane protein</topology>
    </subcellularLocation>
</comment>
<dbReference type="OrthoDB" id="9761531at2"/>
<sequence>MLSWKMAVLAAALAIMMALLAIPGRRTIGLLLLLVAAAAYYQGYDAKNVSTIPHTPLVAGDEGAAETSMERQAIIYGSIAGRVNVDGDKVSFALKAHTIGFEGTDSASVNDTVQVSIRLLKQEEQARAAGWGRGDEIALPGTLKRPEPPRNFGGFDYRLYLYRKHTHWLLSVKGLDDVRTGQIETPEVSSERQADIPGGRTAFDAAIPDVTRLLRWNDDLRYRLGNVFDRLFGKEGTDSGYLKSLVLGLTDDMDPELYQQFSQLGLTHILAISGLHVAVFVAGCMWLLRLSGLTREKIIVITMVLVPFYIAVSGSSPSAVRAGIMAMIGLYMARRRIWKDALNVIGLAAVVMLLWEPYYLYDVSFQLSFLVTLGLIVGVPRFSSLLPIRSPSANSLLSVTIVAQLISFPITVYYFNGVSLLSAFANLLLVPFISLVVLPIGTFALIAGLVSVHAGAPIGWIVSKINAATFWLIDFAATHDPLRLVWPKPSLLWVGAYYLLLWGVYAGTVKWKEENKPPAACAAVAVMIVFLWYGYDPHRFDRTGKVQFIDVGQGDAILVRTPQGRHMLIDGGGTLMFRKPGEEWKERKDPYEVGKKLLVPLLKQRGVHRIDLLVVSHQDQDHMGGLQAVVEQIPVRKVLMNGTWKGNESSRNLFETAMTKGADVITAPEGGRLALDRFTELFALNVGGERSLRLAKEQNSESVVLLMRMYDSRFLFTGDMRADNEESLLAHLQGAGKAGLGAGDVGVKPPVDVLKVAHHGSKTSTTDEWLTYWKPKASVISVGLKNVYGHPNPGVLERLERSGTDIRRTDRDGEIVFTVTDKGLNIDKKL</sequence>
<accession>A0A5C4TI24</accession>
<dbReference type="AlphaFoldDB" id="A0A5C4TI24"/>
<dbReference type="Pfam" id="PF13567">
    <property type="entry name" value="DUF4131"/>
    <property type="match status" value="1"/>
</dbReference>
<dbReference type="GO" id="GO:0005886">
    <property type="term" value="C:plasma membrane"/>
    <property type="evidence" value="ECO:0007669"/>
    <property type="project" value="UniProtKB-SubCell"/>
</dbReference>
<dbReference type="NCBIfam" id="TIGR00360">
    <property type="entry name" value="ComEC_N-term"/>
    <property type="match status" value="1"/>
</dbReference>
<evidence type="ECO:0000259" key="10">
    <source>
        <dbReference type="SMART" id="SM00849"/>
    </source>
</evidence>
<reference evidence="11 12" key="1">
    <citation type="submission" date="2019-05" db="EMBL/GenBank/DDBJ databases">
        <title>We sequenced the genome of Paenibacillus hemerocallicola KCTC 33185 for further insight into its adaptation and study the phylogeny of Paenibacillus.</title>
        <authorList>
            <person name="Narsing Rao M.P."/>
        </authorList>
    </citation>
    <scope>NUCLEOTIDE SEQUENCE [LARGE SCALE GENOMIC DNA]</scope>
    <source>
        <strain evidence="11 12">KCTC 33185</strain>
    </source>
</reference>
<dbReference type="CDD" id="cd07731">
    <property type="entry name" value="ComA-like_MBL-fold"/>
    <property type="match status" value="1"/>
</dbReference>
<comment type="function">
    <text evidence="7">Counteracts the endogenous Pycsar antiviral defense system. Phosphodiesterase that enables metal-dependent hydrolysis of host cyclic nucleotide Pycsar defense signals such as cCMP and cUMP.</text>
</comment>
<keyword evidence="5 9" id="KW-0472">Membrane</keyword>
<evidence type="ECO:0000256" key="9">
    <source>
        <dbReference type="SAM" id="Phobius"/>
    </source>
</evidence>
<keyword evidence="12" id="KW-1185">Reference proteome</keyword>
<dbReference type="PANTHER" id="PTHR30619">
    <property type="entry name" value="DNA INTERNALIZATION/COMPETENCE PROTEIN COMEC/REC2"/>
    <property type="match status" value="1"/>
</dbReference>
<evidence type="ECO:0000256" key="7">
    <source>
        <dbReference type="ARBA" id="ARBA00034301"/>
    </source>
</evidence>
<feature type="transmembrane region" description="Helical" evidence="9">
    <location>
        <begin position="367"/>
        <end position="388"/>
    </location>
</feature>
<dbReference type="Pfam" id="PF03772">
    <property type="entry name" value="Competence"/>
    <property type="match status" value="1"/>
</dbReference>
<dbReference type="InterPro" id="IPR035681">
    <property type="entry name" value="ComA-like_MBL"/>
</dbReference>
<dbReference type="NCBIfam" id="TIGR00361">
    <property type="entry name" value="ComEC_Rec2"/>
    <property type="match status" value="1"/>
</dbReference>
<evidence type="ECO:0000256" key="8">
    <source>
        <dbReference type="ARBA" id="ARBA00048505"/>
    </source>
</evidence>
<dbReference type="InterPro" id="IPR025405">
    <property type="entry name" value="DUF4131"/>
</dbReference>
<organism evidence="11 12">
    <name type="scientific">Paenibacillus hemerocallicola</name>
    <dbReference type="NCBI Taxonomy" id="1172614"/>
    <lineage>
        <taxon>Bacteria</taxon>
        <taxon>Bacillati</taxon>
        <taxon>Bacillota</taxon>
        <taxon>Bacilli</taxon>
        <taxon>Bacillales</taxon>
        <taxon>Paenibacillaceae</taxon>
        <taxon>Paenibacillus</taxon>
    </lineage>
</organism>
<evidence type="ECO:0000256" key="3">
    <source>
        <dbReference type="ARBA" id="ARBA00022692"/>
    </source>
</evidence>
<name>A0A5C4TI24_9BACL</name>
<dbReference type="SMART" id="SM00849">
    <property type="entry name" value="Lactamase_B"/>
    <property type="match status" value="1"/>
</dbReference>
<keyword evidence="2" id="KW-1003">Cell membrane</keyword>
<dbReference type="Pfam" id="PF00753">
    <property type="entry name" value="Lactamase_B"/>
    <property type="match status" value="1"/>
</dbReference>
<dbReference type="Gene3D" id="3.60.15.10">
    <property type="entry name" value="Ribonuclease Z/Hydroxyacylglutathione hydrolase-like"/>
    <property type="match status" value="1"/>
</dbReference>
<dbReference type="InterPro" id="IPR036866">
    <property type="entry name" value="RibonucZ/Hydroxyglut_hydro"/>
</dbReference>
<proteinExistence type="predicted"/>
<feature type="transmembrane region" description="Helical" evidence="9">
    <location>
        <begin position="457"/>
        <end position="478"/>
    </location>
</feature>
<dbReference type="SUPFAM" id="SSF56281">
    <property type="entry name" value="Metallo-hydrolase/oxidoreductase"/>
    <property type="match status" value="1"/>
</dbReference>
<keyword evidence="3 9" id="KW-0812">Transmembrane</keyword>
<evidence type="ECO:0000256" key="4">
    <source>
        <dbReference type="ARBA" id="ARBA00022989"/>
    </source>
</evidence>
<comment type="catalytic activity">
    <reaction evidence="8">
        <text>3',5'-cyclic UMP + H2O = UMP + H(+)</text>
        <dbReference type="Rhea" id="RHEA:70575"/>
        <dbReference type="ChEBI" id="CHEBI:15377"/>
        <dbReference type="ChEBI" id="CHEBI:15378"/>
        <dbReference type="ChEBI" id="CHEBI:57865"/>
        <dbReference type="ChEBI" id="CHEBI:184387"/>
    </reaction>
    <physiologicalReaction direction="left-to-right" evidence="8">
        <dbReference type="Rhea" id="RHEA:70576"/>
    </physiologicalReaction>
</comment>
<feature type="transmembrane region" description="Helical" evidence="9">
    <location>
        <begin position="519"/>
        <end position="535"/>
    </location>
</feature>
<feature type="transmembrane region" description="Helical" evidence="9">
    <location>
        <begin position="295"/>
        <end position="312"/>
    </location>
</feature>
<protein>
    <submittedName>
        <fullName evidence="11">DNA internalization-related competence protein ComEC/Rec2</fullName>
    </submittedName>
</protein>
<dbReference type="EMBL" id="VDCQ01000002">
    <property type="protein sequence ID" value="TNJ68069.1"/>
    <property type="molecule type" value="Genomic_DNA"/>
</dbReference>
<evidence type="ECO:0000256" key="1">
    <source>
        <dbReference type="ARBA" id="ARBA00004651"/>
    </source>
</evidence>
<gene>
    <name evidence="11" type="ORF">FE784_01935</name>
</gene>
<feature type="transmembrane region" description="Helical" evidence="9">
    <location>
        <begin position="341"/>
        <end position="361"/>
    </location>
</feature>
<feature type="transmembrane region" description="Helical" evidence="9">
    <location>
        <begin position="427"/>
        <end position="450"/>
    </location>
</feature>
<keyword evidence="4 9" id="KW-1133">Transmembrane helix</keyword>
<evidence type="ECO:0000256" key="6">
    <source>
        <dbReference type="ARBA" id="ARBA00034221"/>
    </source>
</evidence>